<dbReference type="GO" id="GO:0019853">
    <property type="term" value="P:L-ascorbic acid biosynthetic process"/>
    <property type="evidence" value="ECO:0007669"/>
    <property type="project" value="TreeGrafter"/>
</dbReference>
<comment type="pathway">
    <text evidence="7">Protein modification; protein ubiquitination.</text>
</comment>
<comment type="similarity">
    <text evidence="9">Belongs to the RING-box family.</text>
</comment>
<dbReference type="Gene3D" id="3.30.40.10">
    <property type="entry name" value="Zinc/RING finger domain, C3HC4 (zinc finger)"/>
    <property type="match status" value="1"/>
</dbReference>
<keyword evidence="13 22" id="KW-0479">Metal-binding</keyword>
<keyword evidence="19" id="KW-0539">Nucleus</keyword>
<dbReference type="InterPro" id="IPR005511">
    <property type="entry name" value="SMP-30"/>
</dbReference>
<feature type="binding site" evidence="22">
    <location>
        <position position="327"/>
    </location>
    <ligand>
        <name>a divalent metal cation</name>
        <dbReference type="ChEBI" id="CHEBI:60240"/>
    </ligand>
</feature>
<dbReference type="PROSITE" id="PS50089">
    <property type="entry name" value="ZF_RING_2"/>
    <property type="match status" value="1"/>
</dbReference>
<comment type="cofactor">
    <cofactor evidence="4">
        <name>Mg(2+)</name>
        <dbReference type="ChEBI" id="CHEBI:18420"/>
    </cofactor>
</comment>
<comment type="subcellular location">
    <subcellularLocation>
        <location evidence="6">Cytoplasm</location>
    </subcellularLocation>
    <subcellularLocation>
        <location evidence="5">Nucleus</location>
    </subcellularLocation>
</comment>
<dbReference type="Pfam" id="PF08450">
    <property type="entry name" value="SGL"/>
    <property type="match status" value="2"/>
</dbReference>
<evidence type="ECO:0000256" key="17">
    <source>
        <dbReference type="ARBA" id="ARBA00022833"/>
    </source>
</evidence>
<evidence type="ECO:0000256" key="1">
    <source>
        <dbReference type="ARBA" id="ARBA00001589"/>
    </source>
</evidence>
<evidence type="ECO:0000256" key="15">
    <source>
        <dbReference type="ARBA" id="ARBA00022786"/>
    </source>
</evidence>
<dbReference type="InterPro" id="IPR013083">
    <property type="entry name" value="Znf_RING/FYVE/PHD"/>
</dbReference>
<keyword evidence="15" id="KW-0833">Ubl conjugation pathway</keyword>
<dbReference type="EMBL" id="JACMRX010000003">
    <property type="protein sequence ID" value="KAF7992532.1"/>
    <property type="molecule type" value="Genomic_DNA"/>
</dbReference>
<gene>
    <name evidence="26" type="ORF">HCN44_004876</name>
</gene>
<keyword evidence="16" id="KW-0378">Hydrolase</keyword>
<feature type="binding site" evidence="22">
    <location>
        <position position="226"/>
    </location>
    <ligand>
        <name>substrate</name>
    </ligand>
</feature>
<dbReference type="OrthoDB" id="423498at2759"/>
<dbReference type="AlphaFoldDB" id="A0A834XU38"/>
<dbReference type="Gene3D" id="2.120.10.30">
    <property type="entry name" value="TolB, C-terminal domain"/>
    <property type="match status" value="2"/>
</dbReference>
<organism evidence="26 27">
    <name type="scientific">Aphidius gifuensis</name>
    <name type="common">Parasitoid wasp</name>
    <dbReference type="NCBI Taxonomy" id="684658"/>
    <lineage>
        <taxon>Eukaryota</taxon>
        <taxon>Metazoa</taxon>
        <taxon>Ecdysozoa</taxon>
        <taxon>Arthropoda</taxon>
        <taxon>Hexapoda</taxon>
        <taxon>Insecta</taxon>
        <taxon>Pterygota</taxon>
        <taxon>Neoptera</taxon>
        <taxon>Endopterygota</taxon>
        <taxon>Hymenoptera</taxon>
        <taxon>Apocrita</taxon>
        <taxon>Ichneumonoidea</taxon>
        <taxon>Braconidae</taxon>
        <taxon>Aphidiinae</taxon>
        <taxon>Aphidius</taxon>
    </lineage>
</organism>
<evidence type="ECO:0000256" key="18">
    <source>
        <dbReference type="ARBA" id="ARBA00022837"/>
    </source>
</evidence>
<feature type="binding site" evidence="22">
    <location>
        <position position="224"/>
    </location>
    <ligand>
        <name>substrate</name>
    </ligand>
</feature>
<dbReference type="InterPro" id="IPR024766">
    <property type="entry name" value="Znf_RING_H2"/>
</dbReference>
<dbReference type="GO" id="GO:0008270">
    <property type="term" value="F:zinc ion binding"/>
    <property type="evidence" value="ECO:0007669"/>
    <property type="project" value="UniProtKB-KW"/>
</dbReference>
<reference evidence="26 27" key="1">
    <citation type="submission" date="2020-08" db="EMBL/GenBank/DDBJ databases">
        <title>Aphidius gifuensis genome sequencing and assembly.</title>
        <authorList>
            <person name="Du Z."/>
        </authorList>
    </citation>
    <scope>NUCLEOTIDE SEQUENCE [LARGE SCALE GENOMIC DNA]</scope>
    <source>
        <strain evidence="26">YNYX2018</strain>
        <tissue evidence="26">Adults</tissue>
    </source>
</reference>
<feature type="binding site" evidence="22">
    <location>
        <position position="275"/>
    </location>
    <ligand>
        <name>a divalent metal cation</name>
        <dbReference type="ChEBI" id="CHEBI:60240"/>
    </ligand>
</feature>
<dbReference type="GO" id="GO:0005509">
    <property type="term" value="F:calcium ion binding"/>
    <property type="evidence" value="ECO:0007669"/>
    <property type="project" value="TreeGrafter"/>
</dbReference>
<dbReference type="FunFam" id="2.120.10.30:FF:000027">
    <property type="entry name" value="Regucalcin homologue"/>
    <property type="match status" value="2"/>
</dbReference>
<comment type="cofactor">
    <cofactor evidence="3">
        <name>Mn(2+)</name>
        <dbReference type="ChEBI" id="CHEBI:29035"/>
    </cofactor>
</comment>
<accession>A0A834XU38</accession>
<evidence type="ECO:0000259" key="25">
    <source>
        <dbReference type="PROSITE" id="PS50089"/>
    </source>
</evidence>
<dbReference type="Proteomes" id="UP000639338">
    <property type="component" value="Unassembled WGS sequence"/>
</dbReference>
<evidence type="ECO:0000256" key="3">
    <source>
        <dbReference type="ARBA" id="ARBA00001936"/>
    </source>
</evidence>
<evidence type="ECO:0000256" key="2">
    <source>
        <dbReference type="ARBA" id="ARBA00001913"/>
    </source>
</evidence>
<evidence type="ECO:0000256" key="16">
    <source>
        <dbReference type="ARBA" id="ARBA00022801"/>
    </source>
</evidence>
<keyword evidence="17 22" id="KW-0862">Zinc</keyword>
<dbReference type="SUPFAM" id="SSF63829">
    <property type="entry name" value="Calcium-dependent phosphotriesterase"/>
    <property type="match status" value="2"/>
</dbReference>
<evidence type="ECO:0000256" key="14">
    <source>
        <dbReference type="ARBA" id="ARBA00022771"/>
    </source>
</evidence>
<evidence type="ECO:0000256" key="13">
    <source>
        <dbReference type="ARBA" id="ARBA00022723"/>
    </source>
</evidence>
<evidence type="ECO:0000256" key="24">
    <source>
        <dbReference type="SAM" id="MobiDB-lite"/>
    </source>
</evidence>
<feature type="active site" description="Proton donor/acceptor" evidence="21">
    <location>
        <position position="327"/>
    </location>
</feature>
<evidence type="ECO:0000256" key="21">
    <source>
        <dbReference type="PIRSR" id="PIRSR605511-1"/>
    </source>
</evidence>
<evidence type="ECO:0000256" key="11">
    <source>
        <dbReference type="ARBA" id="ARBA00016808"/>
    </source>
</evidence>
<evidence type="ECO:0000256" key="4">
    <source>
        <dbReference type="ARBA" id="ARBA00001946"/>
    </source>
</evidence>
<dbReference type="PRINTS" id="PR01790">
    <property type="entry name" value="SMP30FAMILY"/>
</dbReference>
<evidence type="ECO:0000256" key="6">
    <source>
        <dbReference type="ARBA" id="ARBA00004496"/>
    </source>
</evidence>
<keyword evidence="18" id="KW-0106">Calcium</keyword>
<dbReference type="EC" id="3.1.1.17" evidence="10"/>
<evidence type="ECO:0000256" key="9">
    <source>
        <dbReference type="ARBA" id="ARBA00009273"/>
    </source>
</evidence>
<evidence type="ECO:0000256" key="22">
    <source>
        <dbReference type="PIRSR" id="PIRSR605511-2"/>
    </source>
</evidence>
<dbReference type="InterPro" id="IPR011042">
    <property type="entry name" value="6-blade_b-propeller_TolB-like"/>
</dbReference>
<proteinExistence type="inferred from homology"/>
<evidence type="ECO:0000256" key="8">
    <source>
        <dbReference type="ARBA" id="ARBA00008853"/>
    </source>
</evidence>
<dbReference type="CDD" id="cd16485">
    <property type="entry name" value="mRING-H2-C3H2C2D_RBX1"/>
    <property type="match status" value="1"/>
</dbReference>
<comment type="similarity">
    <text evidence="8">Belongs to the SMP-30/CGR1 family.</text>
</comment>
<evidence type="ECO:0000256" key="20">
    <source>
        <dbReference type="ARBA" id="ARBA00032464"/>
    </source>
</evidence>
<comment type="caution">
    <text evidence="26">The sequence shown here is derived from an EMBL/GenBank/DDBJ whole genome shotgun (WGS) entry which is preliminary data.</text>
</comment>
<comment type="cofactor">
    <cofactor evidence="2">
        <name>Ca(2+)</name>
        <dbReference type="ChEBI" id="CHEBI:29108"/>
    </cofactor>
</comment>
<dbReference type="SUPFAM" id="SSF57850">
    <property type="entry name" value="RING/U-box"/>
    <property type="match status" value="1"/>
</dbReference>
<dbReference type="GO" id="GO:0005634">
    <property type="term" value="C:nucleus"/>
    <property type="evidence" value="ECO:0007669"/>
    <property type="project" value="UniProtKB-SubCell"/>
</dbReference>
<comment type="catalytic activity">
    <reaction evidence="1">
        <text>D-glucono-1,5-lactone + H2O = D-gluconate + H(+)</text>
        <dbReference type="Rhea" id="RHEA:10440"/>
        <dbReference type="ChEBI" id="CHEBI:15377"/>
        <dbReference type="ChEBI" id="CHEBI:15378"/>
        <dbReference type="ChEBI" id="CHEBI:16217"/>
        <dbReference type="ChEBI" id="CHEBI:18391"/>
        <dbReference type="EC" id="3.1.1.17"/>
    </reaction>
</comment>
<sequence length="720" mass="80168">MMAVVASAMDIDDEENDLPTSSSGKGDKKRFEVKKWNAVALWAWDIVVDNCAICRNHIMDLCIECQANQASATSEECTVAWGVCNHAFHFHCISRWLKTRQVCPLDNREWEFQKATDSIRIEKIAGPNYLSEGPHWDVINKVLYFVDIPRQRVYCFNPETNKTTSTYIKNGPVGVVVPVAEKKNSFIAGSGTDLVQVTWDPKTDNENPDIKVLTKVDVNKNVTRFNDGKVDPMGRFWAGTMGQAGGVLYPNEGTLYKFEAHYTPVAILNETSISNGLTWSHDNKTFYWIDTPTDNIYRFDYNMESGNITKKRVIFNLSENSVPGHPDGMTIDKNGNLWVACYNGKRVIQIDPNTGKLLRQIEMPVDQITSLAFGGTNLDILYVTSGRENLNEQQIAKQPMAGSVFAIYNIGAVGIPMLDCRYKIAGPFDLSEGPHWDDLNQVLYFVDLMAKTIHAYDPVTTKVTKAIINNGPVGFIIPAAGKKNTFIAGSGTDLVQVIWDPKFDNLNPDFKILTTVDVGKSNTRFNDGKVDSFGRLWAGTMGHIGNTFPPNQGSLYRFGADYVPNTIASSITISNGLAWSHDNKIFYFIDSPTYEVFAYDFDEETGDISNKKTIFNFIENGIPGIPDGMTIDKSGNLWIACYDGGMVIQINPNTSELMRQIEVPSKETTSVAFGGKNRDILYVTSARQKETENDKQPMAGCLFEIHGLGETGNPMMAVKI</sequence>
<feature type="region of interest" description="Disordered" evidence="24">
    <location>
        <begin position="1"/>
        <end position="27"/>
    </location>
</feature>
<evidence type="ECO:0000256" key="5">
    <source>
        <dbReference type="ARBA" id="ARBA00004123"/>
    </source>
</evidence>
<evidence type="ECO:0000256" key="10">
    <source>
        <dbReference type="ARBA" id="ARBA00013227"/>
    </source>
</evidence>
<dbReference type="PANTHER" id="PTHR10907:SF66">
    <property type="entry name" value="MIP34848P1-RELATED"/>
    <property type="match status" value="1"/>
</dbReference>
<name>A0A834XU38_APHGI</name>
<feature type="binding site" evidence="22">
    <location>
        <position position="132"/>
    </location>
    <ligand>
        <name>a divalent metal cation</name>
        <dbReference type="ChEBI" id="CHEBI:60240"/>
    </ligand>
</feature>
<evidence type="ECO:0000313" key="27">
    <source>
        <dbReference type="Proteomes" id="UP000639338"/>
    </source>
</evidence>
<dbReference type="FunFam" id="3.30.40.10:FF:000010">
    <property type="entry name" value="E3 ubiquitin-protein ligase RBX1"/>
    <property type="match status" value="1"/>
</dbReference>
<dbReference type="InterPro" id="IPR001841">
    <property type="entry name" value="Znf_RING"/>
</dbReference>
<dbReference type="GO" id="GO:0031462">
    <property type="term" value="C:Cul2-RING ubiquitin ligase complex"/>
    <property type="evidence" value="ECO:0007669"/>
    <property type="project" value="UniProtKB-ARBA"/>
</dbReference>
<keyword evidence="27" id="KW-1185">Reference proteome</keyword>
<keyword evidence="12" id="KW-0963">Cytoplasm</keyword>
<evidence type="ECO:0000256" key="12">
    <source>
        <dbReference type="ARBA" id="ARBA00022490"/>
    </source>
</evidence>
<dbReference type="GO" id="GO:0005737">
    <property type="term" value="C:cytoplasm"/>
    <property type="evidence" value="ECO:0007669"/>
    <property type="project" value="UniProtKB-SubCell"/>
</dbReference>
<evidence type="ECO:0000313" key="26">
    <source>
        <dbReference type="EMBL" id="KAF7992532.1"/>
    </source>
</evidence>
<comment type="cofactor">
    <cofactor evidence="22">
        <name>Zn(2+)</name>
        <dbReference type="ChEBI" id="CHEBI:29105"/>
    </cofactor>
    <text evidence="22">Binds 1 divalent metal cation per subunit.</text>
</comment>
<dbReference type="InterPro" id="IPR013658">
    <property type="entry name" value="SGL"/>
</dbReference>
<protein>
    <recommendedName>
        <fullName evidence="11">Regucalcin</fullName>
        <ecNumber evidence="10">3.1.1.17</ecNumber>
    </recommendedName>
    <alternativeName>
        <fullName evidence="20">Gluconolactonase</fullName>
    </alternativeName>
</protein>
<feature type="domain" description="RING-type" evidence="25">
    <location>
        <begin position="62"/>
        <end position="107"/>
    </location>
</feature>
<evidence type="ECO:0000256" key="23">
    <source>
        <dbReference type="PROSITE-ProRule" id="PRU00175"/>
    </source>
</evidence>
<dbReference type="PANTHER" id="PTHR10907">
    <property type="entry name" value="REGUCALCIN"/>
    <property type="match status" value="1"/>
</dbReference>
<dbReference type="GO" id="GO:0004341">
    <property type="term" value="F:gluconolactonase activity"/>
    <property type="evidence" value="ECO:0007669"/>
    <property type="project" value="UniProtKB-EC"/>
</dbReference>
<evidence type="ECO:0000256" key="7">
    <source>
        <dbReference type="ARBA" id="ARBA00004906"/>
    </source>
</evidence>
<keyword evidence="14 23" id="KW-0863">Zinc-finger</keyword>
<dbReference type="Pfam" id="PF12678">
    <property type="entry name" value="zf-rbx1"/>
    <property type="match status" value="1"/>
</dbReference>
<evidence type="ECO:0000256" key="19">
    <source>
        <dbReference type="ARBA" id="ARBA00023242"/>
    </source>
</evidence>